<protein>
    <submittedName>
        <fullName evidence="2">Uncharacterized protein</fullName>
    </submittedName>
</protein>
<reference evidence="2" key="1">
    <citation type="submission" date="2019-08" db="EMBL/GenBank/DDBJ databases">
        <authorList>
            <person name="Kucharzyk K."/>
            <person name="Murdoch R.W."/>
            <person name="Higgins S."/>
            <person name="Loffler F."/>
        </authorList>
    </citation>
    <scope>NUCLEOTIDE SEQUENCE</scope>
</reference>
<proteinExistence type="predicted"/>
<feature type="transmembrane region" description="Helical" evidence="1">
    <location>
        <begin position="35"/>
        <end position="56"/>
    </location>
</feature>
<keyword evidence="1" id="KW-1133">Transmembrane helix</keyword>
<comment type="caution">
    <text evidence="2">The sequence shown here is derived from an EMBL/GenBank/DDBJ whole genome shotgun (WGS) entry which is preliminary data.</text>
</comment>
<accession>A0A645BHJ4</accession>
<gene>
    <name evidence="2" type="ORF">SDC9_111831</name>
</gene>
<dbReference type="EMBL" id="VSSQ01020238">
    <property type="protein sequence ID" value="MPM64939.1"/>
    <property type="molecule type" value="Genomic_DNA"/>
</dbReference>
<sequence>METISIYDALSQGLPGFPNQDATQLNNFNLFVSQAVFYVVAATVVIACVCVCILLIRKVISEFKKKKQ</sequence>
<keyword evidence="1" id="KW-0812">Transmembrane</keyword>
<keyword evidence="1" id="KW-0472">Membrane</keyword>
<name>A0A645BHJ4_9ZZZZ</name>
<organism evidence="2">
    <name type="scientific">bioreactor metagenome</name>
    <dbReference type="NCBI Taxonomy" id="1076179"/>
    <lineage>
        <taxon>unclassified sequences</taxon>
        <taxon>metagenomes</taxon>
        <taxon>ecological metagenomes</taxon>
    </lineage>
</organism>
<evidence type="ECO:0000256" key="1">
    <source>
        <dbReference type="SAM" id="Phobius"/>
    </source>
</evidence>
<dbReference type="AlphaFoldDB" id="A0A645BHJ4"/>
<evidence type="ECO:0000313" key="2">
    <source>
        <dbReference type="EMBL" id="MPM64939.1"/>
    </source>
</evidence>